<dbReference type="SMART" id="SM00342">
    <property type="entry name" value="HTH_ARAC"/>
    <property type="match status" value="1"/>
</dbReference>
<dbReference type="InterPro" id="IPR037923">
    <property type="entry name" value="HTH-like"/>
</dbReference>
<dbReference type="Pfam" id="PF12833">
    <property type="entry name" value="HTH_18"/>
    <property type="match status" value="1"/>
</dbReference>
<dbReference type="InterPro" id="IPR018062">
    <property type="entry name" value="HTH_AraC-typ_CS"/>
</dbReference>
<organism evidence="5 6">
    <name type="scientific">Paenibacillus sacheonensis</name>
    <dbReference type="NCBI Taxonomy" id="742054"/>
    <lineage>
        <taxon>Bacteria</taxon>
        <taxon>Bacillati</taxon>
        <taxon>Bacillota</taxon>
        <taxon>Bacilli</taxon>
        <taxon>Bacillales</taxon>
        <taxon>Paenibacillaceae</taxon>
        <taxon>Paenibacillus</taxon>
    </lineage>
</organism>
<dbReference type="InterPro" id="IPR009057">
    <property type="entry name" value="Homeodomain-like_sf"/>
</dbReference>
<dbReference type="InterPro" id="IPR018060">
    <property type="entry name" value="HTH_AraC"/>
</dbReference>
<dbReference type="OrthoDB" id="192171at2"/>
<dbReference type="PROSITE" id="PS01124">
    <property type="entry name" value="HTH_ARAC_FAMILY_2"/>
    <property type="match status" value="1"/>
</dbReference>
<evidence type="ECO:0000313" key="6">
    <source>
        <dbReference type="Proteomes" id="UP000558113"/>
    </source>
</evidence>
<dbReference type="Gene3D" id="1.10.10.60">
    <property type="entry name" value="Homeodomain-like"/>
    <property type="match status" value="2"/>
</dbReference>
<keyword evidence="3" id="KW-0804">Transcription</keyword>
<evidence type="ECO:0000256" key="1">
    <source>
        <dbReference type="ARBA" id="ARBA00023015"/>
    </source>
</evidence>
<dbReference type="GO" id="GO:0003700">
    <property type="term" value="F:DNA-binding transcription factor activity"/>
    <property type="evidence" value="ECO:0007669"/>
    <property type="project" value="InterPro"/>
</dbReference>
<comment type="caution">
    <text evidence="5">The sequence shown here is derived from an EMBL/GenBank/DDBJ whole genome shotgun (WGS) entry which is preliminary data.</text>
</comment>
<dbReference type="Proteomes" id="UP000558113">
    <property type="component" value="Unassembled WGS sequence"/>
</dbReference>
<proteinExistence type="predicted"/>
<gene>
    <name evidence="5" type="ORF">GT003_23555</name>
</gene>
<keyword evidence="1" id="KW-0805">Transcription regulation</keyword>
<keyword evidence="6" id="KW-1185">Reference proteome</keyword>
<dbReference type="AlphaFoldDB" id="A0A7X4YSX4"/>
<sequence>MSEQSVITLHMPPMPYYITIGLTNFGPGDQHPNRRNLGIFDQLWVVKGALFIGEDDRQWTVTEGQTLLLLPDRYHYSVRPCESETIFYWIHFEFKGTWSCENAAHAVRTAPAVRQAWQNPYAVAFPQYFAPTDFVLAESILRKLSAYSGQSKASSYMNEQRLFVELLGLLENREAVSDSSATAMKLANKTETFLRLHYQEDITNRSLAEALHFHPNYIVRCMKEIYRCSPMDYLHRYRMEQAKLLLLKTEQTITQVAEAVGFPNAPYFSNCFKRYAGISPLRFRNQYAQ</sequence>
<dbReference type="EMBL" id="JAAAMU010000015">
    <property type="protein sequence ID" value="NBC71982.1"/>
    <property type="molecule type" value="Genomic_DNA"/>
</dbReference>
<dbReference type="PRINTS" id="PR00032">
    <property type="entry name" value="HTHARAC"/>
</dbReference>
<dbReference type="SUPFAM" id="SSF46689">
    <property type="entry name" value="Homeodomain-like"/>
    <property type="match status" value="1"/>
</dbReference>
<dbReference type="PANTHER" id="PTHR43280:SF30">
    <property type="entry name" value="MMSAB OPERON REGULATORY PROTEIN"/>
    <property type="match status" value="1"/>
</dbReference>
<evidence type="ECO:0000256" key="2">
    <source>
        <dbReference type="ARBA" id="ARBA00023125"/>
    </source>
</evidence>
<feature type="domain" description="HTH araC/xylS-type" evidence="4">
    <location>
        <begin position="188"/>
        <end position="286"/>
    </location>
</feature>
<evidence type="ECO:0000259" key="4">
    <source>
        <dbReference type="PROSITE" id="PS01124"/>
    </source>
</evidence>
<name>A0A7X4YSX4_9BACL</name>
<accession>A0A7X4YSX4</accession>
<dbReference type="PROSITE" id="PS00041">
    <property type="entry name" value="HTH_ARAC_FAMILY_1"/>
    <property type="match status" value="1"/>
</dbReference>
<evidence type="ECO:0000313" key="5">
    <source>
        <dbReference type="EMBL" id="NBC71982.1"/>
    </source>
</evidence>
<evidence type="ECO:0000256" key="3">
    <source>
        <dbReference type="ARBA" id="ARBA00023163"/>
    </source>
</evidence>
<dbReference type="InterPro" id="IPR020449">
    <property type="entry name" value="Tscrpt_reg_AraC-type_HTH"/>
</dbReference>
<dbReference type="PANTHER" id="PTHR43280">
    <property type="entry name" value="ARAC-FAMILY TRANSCRIPTIONAL REGULATOR"/>
    <property type="match status" value="1"/>
</dbReference>
<dbReference type="GO" id="GO:0043565">
    <property type="term" value="F:sequence-specific DNA binding"/>
    <property type="evidence" value="ECO:0007669"/>
    <property type="project" value="InterPro"/>
</dbReference>
<dbReference type="SUPFAM" id="SSF51215">
    <property type="entry name" value="Regulatory protein AraC"/>
    <property type="match status" value="1"/>
</dbReference>
<keyword evidence="2" id="KW-0238">DNA-binding</keyword>
<protein>
    <submittedName>
        <fullName evidence="5">Helix-turn-helix domain-containing protein</fullName>
    </submittedName>
</protein>
<reference evidence="5 6" key="1">
    <citation type="submission" date="2020-01" db="EMBL/GenBank/DDBJ databases">
        <title>Paenibacillus soybeanensis sp. nov. isolated from the nodules of soybean (Glycine max(L.) Merr).</title>
        <authorList>
            <person name="Wang H."/>
        </authorList>
    </citation>
    <scope>NUCLEOTIDE SEQUENCE [LARGE SCALE GENOMIC DNA]</scope>
    <source>
        <strain evidence="5 6">DSM 23054</strain>
    </source>
</reference>
<dbReference type="RefSeq" id="WP_161702503.1">
    <property type="nucleotide sequence ID" value="NZ_JAAAMU010000015.1"/>
</dbReference>